<dbReference type="Gene3D" id="3.40.30.10">
    <property type="entry name" value="Glutaredoxin"/>
    <property type="match status" value="1"/>
</dbReference>
<dbReference type="InterPro" id="IPR051548">
    <property type="entry name" value="Grx-like_ET"/>
</dbReference>
<name>A0A1F5GXZ8_9BACT</name>
<evidence type="ECO:0000313" key="2">
    <source>
        <dbReference type="EMBL" id="OGD96728.1"/>
    </source>
</evidence>
<dbReference type="Pfam" id="PF00462">
    <property type="entry name" value="Glutaredoxin"/>
    <property type="match status" value="1"/>
</dbReference>
<dbReference type="InterPro" id="IPR036249">
    <property type="entry name" value="Thioredoxin-like_sf"/>
</dbReference>
<dbReference type="Proteomes" id="UP000176666">
    <property type="component" value="Unassembled WGS sequence"/>
</dbReference>
<organism evidence="2 3">
    <name type="scientific">Candidatus Curtissbacteria bacterium RIFCSPHIGHO2_12_FULL_38_9b</name>
    <dbReference type="NCBI Taxonomy" id="1797720"/>
    <lineage>
        <taxon>Bacteria</taxon>
        <taxon>Candidatus Curtissiibacteriota</taxon>
    </lineage>
</organism>
<evidence type="ECO:0000259" key="1">
    <source>
        <dbReference type="Pfam" id="PF00462"/>
    </source>
</evidence>
<protein>
    <recommendedName>
        <fullName evidence="1">Glutaredoxin domain-containing protein</fullName>
    </recommendedName>
</protein>
<gene>
    <name evidence="2" type="ORF">A3F02_02270</name>
</gene>
<dbReference type="GO" id="GO:0009055">
    <property type="term" value="F:electron transfer activity"/>
    <property type="evidence" value="ECO:0007669"/>
    <property type="project" value="TreeGrafter"/>
</dbReference>
<dbReference type="InterPro" id="IPR002109">
    <property type="entry name" value="Glutaredoxin"/>
</dbReference>
<dbReference type="AlphaFoldDB" id="A0A1F5GXZ8"/>
<reference evidence="2 3" key="1">
    <citation type="journal article" date="2016" name="Nat. Commun.">
        <title>Thousands of microbial genomes shed light on interconnected biogeochemical processes in an aquifer system.</title>
        <authorList>
            <person name="Anantharaman K."/>
            <person name="Brown C.T."/>
            <person name="Hug L.A."/>
            <person name="Sharon I."/>
            <person name="Castelle C.J."/>
            <person name="Probst A.J."/>
            <person name="Thomas B.C."/>
            <person name="Singh A."/>
            <person name="Wilkins M.J."/>
            <person name="Karaoz U."/>
            <person name="Brodie E.L."/>
            <person name="Williams K.H."/>
            <person name="Hubbard S.S."/>
            <person name="Banfield J.F."/>
        </authorList>
    </citation>
    <scope>NUCLEOTIDE SEQUENCE [LARGE SCALE GENOMIC DNA]</scope>
</reference>
<comment type="caution">
    <text evidence="2">The sequence shown here is derived from an EMBL/GenBank/DDBJ whole genome shotgun (WGS) entry which is preliminary data.</text>
</comment>
<dbReference type="SUPFAM" id="SSF52833">
    <property type="entry name" value="Thioredoxin-like"/>
    <property type="match status" value="1"/>
</dbReference>
<dbReference type="EMBL" id="MFBJ01000018">
    <property type="protein sequence ID" value="OGD96728.1"/>
    <property type="molecule type" value="Genomic_DNA"/>
</dbReference>
<dbReference type="PROSITE" id="PS51354">
    <property type="entry name" value="GLUTAREDOXIN_2"/>
    <property type="match status" value="1"/>
</dbReference>
<dbReference type="GO" id="GO:0045454">
    <property type="term" value="P:cell redox homeostasis"/>
    <property type="evidence" value="ECO:0007669"/>
    <property type="project" value="TreeGrafter"/>
</dbReference>
<accession>A0A1F5GXZ8</accession>
<sequence length="85" mass="9616">MAKVTMYTTTTCPFCKMEKEYLDSNNIQYSEVLVDQNHNEAQKMIDLSGQLGVPFTVIEKDNGQVVKILGFDKPKIEEALKVTSK</sequence>
<feature type="domain" description="Glutaredoxin" evidence="1">
    <location>
        <begin position="4"/>
        <end position="58"/>
    </location>
</feature>
<dbReference type="PANTHER" id="PTHR34386:SF1">
    <property type="entry name" value="GLUTAREDOXIN-LIKE PROTEIN NRDH"/>
    <property type="match status" value="1"/>
</dbReference>
<evidence type="ECO:0000313" key="3">
    <source>
        <dbReference type="Proteomes" id="UP000176666"/>
    </source>
</evidence>
<dbReference type="CDD" id="cd02976">
    <property type="entry name" value="NrdH"/>
    <property type="match status" value="1"/>
</dbReference>
<dbReference type="PANTHER" id="PTHR34386">
    <property type="entry name" value="GLUTAREDOXIN"/>
    <property type="match status" value="1"/>
</dbReference>
<proteinExistence type="predicted"/>